<proteinExistence type="predicted"/>
<gene>
    <name evidence="1" type="ORF">LCGC14_1824940</name>
</gene>
<reference evidence="1" key="1">
    <citation type="journal article" date="2015" name="Nature">
        <title>Complex archaea that bridge the gap between prokaryotes and eukaryotes.</title>
        <authorList>
            <person name="Spang A."/>
            <person name="Saw J.H."/>
            <person name="Jorgensen S.L."/>
            <person name="Zaremba-Niedzwiedzka K."/>
            <person name="Martijn J."/>
            <person name="Lind A.E."/>
            <person name="van Eijk R."/>
            <person name="Schleper C."/>
            <person name="Guy L."/>
            <person name="Ettema T.J."/>
        </authorList>
    </citation>
    <scope>NUCLEOTIDE SEQUENCE</scope>
</reference>
<comment type="caution">
    <text evidence="1">The sequence shown here is derived from an EMBL/GenBank/DDBJ whole genome shotgun (WGS) entry which is preliminary data.</text>
</comment>
<evidence type="ECO:0000313" key="1">
    <source>
        <dbReference type="EMBL" id="KKL98387.1"/>
    </source>
</evidence>
<accession>A0A0F9JHC2</accession>
<organism evidence="1">
    <name type="scientific">marine sediment metagenome</name>
    <dbReference type="NCBI Taxonomy" id="412755"/>
    <lineage>
        <taxon>unclassified sequences</taxon>
        <taxon>metagenomes</taxon>
        <taxon>ecological metagenomes</taxon>
    </lineage>
</organism>
<evidence type="ECO:0008006" key="2">
    <source>
        <dbReference type="Google" id="ProtNLM"/>
    </source>
</evidence>
<protein>
    <recommendedName>
        <fullName evidence="2">ArnR1-like winged helix-turn-helix domain-containing protein</fullName>
    </recommendedName>
</protein>
<name>A0A0F9JHC2_9ZZZZ</name>
<dbReference type="AlphaFoldDB" id="A0A0F9JHC2"/>
<sequence>MTKQEIIDRKVKNLWIIERYILDQMKYNKSETSKSMSILLDFPNHKDDPPMSRLMQKLKAAKLLKYNKTTKEYSVTALGKEVQKQID</sequence>
<dbReference type="EMBL" id="LAZR01017936">
    <property type="protein sequence ID" value="KKL98387.1"/>
    <property type="molecule type" value="Genomic_DNA"/>
</dbReference>